<keyword evidence="2" id="KW-1185">Reference proteome</keyword>
<dbReference type="RefSeq" id="WP_093851166.1">
    <property type="nucleotide sequence ID" value="NZ_FOSG01000015.1"/>
</dbReference>
<accession>A0A1I4G9C3</accession>
<dbReference type="GO" id="GO:0006355">
    <property type="term" value="P:regulation of DNA-templated transcription"/>
    <property type="evidence" value="ECO:0007669"/>
    <property type="project" value="InterPro"/>
</dbReference>
<name>A0A1I4G9C3_9ACTN</name>
<reference evidence="2" key="1">
    <citation type="submission" date="2016-10" db="EMBL/GenBank/DDBJ databases">
        <authorList>
            <person name="Varghese N."/>
            <person name="Submissions S."/>
        </authorList>
    </citation>
    <scope>NUCLEOTIDE SEQUENCE [LARGE SCALE GENOMIC DNA]</scope>
    <source>
        <strain evidence="2">PL19</strain>
    </source>
</reference>
<dbReference type="OrthoDB" id="4334545at2"/>
<dbReference type="EMBL" id="FOSG01000015">
    <property type="protein sequence ID" value="SFL26153.1"/>
    <property type="molecule type" value="Genomic_DNA"/>
</dbReference>
<proteinExistence type="predicted"/>
<dbReference type="Proteomes" id="UP000198928">
    <property type="component" value="Unassembled WGS sequence"/>
</dbReference>
<dbReference type="InterPro" id="IPR010985">
    <property type="entry name" value="Ribbon_hlx_hlx"/>
</dbReference>
<sequence>MPEKKPKKPISVTLDSDVLEGLQRLIHQGEASSISSVVNETLRHRLERRQQAERARAYIEENFLGGQELTEEELVEARGMLAASKARTAARRGSGASAA</sequence>
<gene>
    <name evidence="1" type="ORF">SAMN05192584_115136</name>
</gene>
<evidence type="ECO:0000313" key="2">
    <source>
        <dbReference type="Proteomes" id="UP000198928"/>
    </source>
</evidence>
<protein>
    <recommendedName>
        <fullName evidence="3">Ribbon-helix-helix protein, copG family</fullName>
    </recommendedName>
</protein>
<evidence type="ECO:0008006" key="3">
    <source>
        <dbReference type="Google" id="ProtNLM"/>
    </source>
</evidence>
<dbReference type="AlphaFoldDB" id="A0A1I4G9C3"/>
<organism evidence="1 2">
    <name type="scientific">Streptomyces pini</name>
    <dbReference type="NCBI Taxonomy" id="1520580"/>
    <lineage>
        <taxon>Bacteria</taxon>
        <taxon>Bacillati</taxon>
        <taxon>Actinomycetota</taxon>
        <taxon>Actinomycetes</taxon>
        <taxon>Kitasatosporales</taxon>
        <taxon>Streptomycetaceae</taxon>
        <taxon>Streptomyces</taxon>
    </lineage>
</organism>
<evidence type="ECO:0000313" key="1">
    <source>
        <dbReference type="EMBL" id="SFL26153.1"/>
    </source>
</evidence>
<dbReference type="SUPFAM" id="SSF47598">
    <property type="entry name" value="Ribbon-helix-helix"/>
    <property type="match status" value="1"/>
</dbReference>